<dbReference type="GO" id="GO:0006808">
    <property type="term" value="P:regulation of nitrogen utilization"/>
    <property type="evidence" value="ECO:0007669"/>
    <property type="project" value="InterPro"/>
</dbReference>
<keyword evidence="1" id="KW-0597">Phosphoprotein</keyword>
<dbReference type="AlphaFoldDB" id="A0A563VXP7"/>
<dbReference type="InterPro" id="IPR011322">
    <property type="entry name" value="N-reg_PII-like_a/b"/>
</dbReference>
<dbReference type="PANTHER" id="PTHR30115:SF11">
    <property type="entry name" value="NITROGEN REGULATORY PROTEIN P-II HOMOLOG"/>
    <property type="match status" value="1"/>
</dbReference>
<reference evidence="3 4" key="1">
    <citation type="submission" date="2019-01" db="EMBL/GenBank/DDBJ databases">
        <authorList>
            <person name="Brito A."/>
        </authorList>
    </citation>
    <scope>NUCLEOTIDE SEQUENCE [LARGE SCALE GENOMIC DNA]</scope>
    <source>
        <strain evidence="3">1</strain>
    </source>
</reference>
<dbReference type="SMART" id="SM00938">
    <property type="entry name" value="P-II"/>
    <property type="match status" value="1"/>
</dbReference>
<name>A0A563VXP7_9CYAN</name>
<feature type="modified residue" description="O-UMP-tyrosine" evidence="1">
    <location>
        <position position="66"/>
    </location>
</feature>
<dbReference type="GO" id="GO:0005829">
    <property type="term" value="C:cytosol"/>
    <property type="evidence" value="ECO:0007669"/>
    <property type="project" value="TreeGrafter"/>
</dbReference>
<dbReference type="PANTHER" id="PTHR30115">
    <property type="entry name" value="NITROGEN REGULATORY PROTEIN P-II"/>
    <property type="match status" value="1"/>
</dbReference>
<comment type="similarity">
    <text evidence="2">Belongs to the P(II) protein family.</text>
</comment>
<dbReference type="EMBL" id="CAACVJ010000357">
    <property type="protein sequence ID" value="VEP16228.1"/>
    <property type="molecule type" value="Genomic_DNA"/>
</dbReference>
<dbReference type="InterPro" id="IPR017918">
    <property type="entry name" value="N-reg_PII_CS"/>
</dbReference>
<evidence type="ECO:0000313" key="3">
    <source>
        <dbReference type="EMBL" id="VEP16228.1"/>
    </source>
</evidence>
<keyword evidence="4" id="KW-1185">Reference proteome</keyword>
<dbReference type="GO" id="GO:0030234">
    <property type="term" value="F:enzyme regulator activity"/>
    <property type="evidence" value="ECO:0007669"/>
    <property type="project" value="InterPro"/>
</dbReference>
<dbReference type="PROSITE" id="PS00638">
    <property type="entry name" value="PII_GLNB_CTER"/>
    <property type="match status" value="1"/>
</dbReference>
<dbReference type="PRINTS" id="PR00340">
    <property type="entry name" value="PIIGLNB"/>
</dbReference>
<dbReference type="Proteomes" id="UP000320055">
    <property type="component" value="Unassembled WGS sequence"/>
</dbReference>
<dbReference type="Gene3D" id="3.30.70.120">
    <property type="match status" value="1"/>
</dbReference>
<dbReference type="GO" id="GO:0005524">
    <property type="term" value="F:ATP binding"/>
    <property type="evidence" value="ECO:0007669"/>
    <property type="project" value="TreeGrafter"/>
</dbReference>
<gene>
    <name evidence="3" type="primary">glnB</name>
    <name evidence="3" type="ORF">H1P_420029</name>
</gene>
<dbReference type="InterPro" id="IPR015867">
    <property type="entry name" value="N-reg_PII/ATP_PRibTrfase_C"/>
</dbReference>
<dbReference type="PROSITE" id="PS51343">
    <property type="entry name" value="PII_GLNB_DOM"/>
    <property type="match status" value="1"/>
</dbReference>
<evidence type="ECO:0000256" key="1">
    <source>
        <dbReference type="PIRSR" id="PIRSR602187-50"/>
    </source>
</evidence>
<dbReference type="Pfam" id="PF00543">
    <property type="entry name" value="P-II"/>
    <property type="match status" value="1"/>
</dbReference>
<evidence type="ECO:0000313" key="4">
    <source>
        <dbReference type="Proteomes" id="UP000320055"/>
    </source>
</evidence>
<protein>
    <submittedName>
        <fullName evidence="3">Regulatory protein P-II for glutamine synthetase</fullName>
    </submittedName>
</protein>
<organism evidence="3 4">
    <name type="scientific">Hyella patelloides LEGE 07179</name>
    <dbReference type="NCBI Taxonomy" id="945734"/>
    <lineage>
        <taxon>Bacteria</taxon>
        <taxon>Bacillati</taxon>
        <taxon>Cyanobacteriota</taxon>
        <taxon>Cyanophyceae</taxon>
        <taxon>Pleurocapsales</taxon>
        <taxon>Hyellaceae</taxon>
        <taxon>Hyella</taxon>
    </lineage>
</organism>
<proteinExistence type="inferred from homology"/>
<accession>A0A563VXP7</accession>
<dbReference type="SUPFAM" id="SSF54913">
    <property type="entry name" value="GlnB-like"/>
    <property type="match status" value="1"/>
</dbReference>
<dbReference type="InterPro" id="IPR002187">
    <property type="entry name" value="N-reg_PII"/>
</dbReference>
<evidence type="ECO:0000256" key="2">
    <source>
        <dbReference type="RuleBase" id="RU003936"/>
    </source>
</evidence>
<sequence>MGYAHLFLFYGEFSALKKVSAIIHSHKLDDVKLALLGAGVIGITVSEIRSFGTPKGSTTRYRGNEYKVDFISKLKIETIIEDNLVETVVQEISLAARTGNVGDGKIFVSPMEQIIRIRTEEKGIAAI</sequence>